<feature type="region of interest" description="Disordered" evidence="1">
    <location>
        <begin position="43"/>
        <end position="81"/>
    </location>
</feature>
<comment type="caution">
    <text evidence="3">The sequence shown here is derived from an EMBL/GenBank/DDBJ whole genome shotgun (WGS) entry which is preliminary data.</text>
</comment>
<dbReference type="AlphaFoldDB" id="A0AAV0HW80"/>
<evidence type="ECO:0000313" key="3">
    <source>
        <dbReference type="EMBL" id="CAI0389193.1"/>
    </source>
</evidence>
<dbReference type="InterPro" id="IPR039648">
    <property type="entry name" value="DHPH_N"/>
</dbReference>
<reference evidence="3" key="1">
    <citation type="submission" date="2022-08" db="EMBL/GenBank/DDBJ databases">
        <authorList>
            <person name="Gutierrez-Valencia J."/>
        </authorList>
    </citation>
    <scope>NUCLEOTIDE SEQUENCE</scope>
</reference>
<dbReference type="PANTHER" id="PTHR42842">
    <property type="entry name" value="FAD/NAD(P)-BINDING OXIDOREDUCTASE"/>
    <property type="match status" value="1"/>
</dbReference>
<feature type="domain" description="Pyridine nucleotide-disulphide oxidoreductase N-terminal" evidence="2">
    <location>
        <begin position="99"/>
        <end position="145"/>
    </location>
</feature>
<dbReference type="EMBL" id="CAMGYJ010000003">
    <property type="protein sequence ID" value="CAI0389193.1"/>
    <property type="molecule type" value="Genomic_DNA"/>
</dbReference>
<feature type="compositionally biased region" description="Low complexity" evidence="1">
    <location>
        <begin position="53"/>
        <end position="71"/>
    </location>
</feature>
<dbReference type="Pfam" id="PF00070">
    <property type="entry name" value="Pyr_redox"/>
    <property type="match status" value="1"/>
</dbReference>
<gene>
    <name evidence="3" type="ORF">LITE_LOCUS6128</name>
</gene>
<protein>
    <recommendedName>
        <fullName evidence="2">Pyridine nucleotide-disulphide oxidoreductase N-terminal domain-containing protein</fullName>
    </recommendedName>
</protein>
<dbReference type="InterPro" id="IPR036188">
    <property type="entry name" value="FAD/NAD-bd_sf"/>
</dbReference>
<evidence type="ECO:0000256" key="1">
    <source>
        <dbReference type="SAM" id="MobiDB-lite"/>
    </source>
</evidence>
<dbReference type="SUPFAM" id="SSF51905">
    <property type="entry name" value="FAD/NAD(P)-binding domain"/>
    <property type="match status" value="1"/>
</dbReference>
<dbReference type="Gene3D" id="3.50.50.60">
    <property type="entry name" value="FAD/NAD(P)-binding domain"/>
    <property type="match status" value="2"/>
</dbReference>
<proteinExistence type="predicted"/>
<evidence type="ECO:0000313" key="4">
    <source>
        <dbReference type="Proteomes" id="UP001154282"/>
    </source>
</evidence>
<name>A0AAV0HW80_9ROSI</name>
<keyword evidence="4" id="KW-1185">Reference proteome</keyword>
<accession>A0AAV0HW80</accession>
<dbReference type="Proteomes" id="UP001154282">
    <property type="component" value="Unassembled WGS sequence"/>
</dbReference>
<organism evidence="3 4">
    <name type="scientific">Linum tenue</name>
    <dbReference type="NCBI Taxonomy" id="586396"/>
    <lineage>
        <taxon>Eukaryota</taxon>
        <taxon>Viridiplantae</taxon>
        <taxon>Streptophyta</taxon>
        <taxon>Embryophyta</taxon>
        <taxon>Tracheophyta</taxon>
        <taxon>Spermatophyta</taxon>
        <taxon>Magnoliopsida</taxon>
        <taxon>eudicotyledons</taxon>
        <taxon>Gunneridae</taxon>
        <taxon>Pentapetalae</taxon>
        <taxon>rosids</taxon>
        <taxon>fabids</taxon>
        <taxon>Malpighiales</taxon>
        <taxon>Linaceae</taxon>
        <taxon>Linum</taxon>
    </lineage>
</organism>
<dbReference type="PANTHER" id="PTHR42842:SF3">
    <property type="entry name" value="FAD_NAD(P)-BINDING OXIDOREDUCTASE FAMILY PROTEIN"/>
    <property type="match status" value="1"/>
</dbReference>
<sequence length="344" mass="37409">MPSQPSHFFNRTRSSSPSALFQSLPISTFRTLSSYGFTKRCHEEAEGEVQENPPGGCPSSPSPSRTSLVSPMGCSESEKSLKPPHFRLGQVCQQKRKARIAVVGGGPSGLFASLVLAELGADVTLMERGQPVEQTGRDIGALIVRWILESESNFCFGEVHSCLLLPLFLHNLLVPVISEGAESKSGCNGRARLCGACAESYFLDDKLSGFISEEALLHSVKTRTSSPVQIPLGEESYESLPLKWLYPVGEGAGCADGIASTAVDGMQAAFAAAKNFGLFPEDMNMVLSKAERAWLVKYWEQPRISKYIVQGRSKRQRIRASNLVSHYALTLVSMVPVHSVRILC</sequence>
<evidence type="ECO:0000259" key="2">
    <source>
        <dbReference type="Pfam" id="PF00070"/>
    </source>
</evidence>
<dbReference type="InterPro" id="IPR028348">
    <property type="entry name" value="FAD-binding_protein"/>
</dbReference>